<organism evidence="3 4">
    <name type="scientific">Rhodopseudomonas palustris</name>
    <dbReference type="NCBI Taxonomy" id="1076"/>
    <lineage>
        <taxon>Bacteria</taxon>
        <taxon>Pseudomonadati</taxon>
        <taxon>Pseudomonadota</taxon>
        <taxon>Alphaproteobacteria</taxon>
        <taxon>Hyphomicrobiales</taxon>
        <taxon>Nitrobacteraceae</taxon>
        <taxon>Rhodopseudomonas</taxon>
    </lineage>
</organism>
<comment type="caution">
    <text evidence="3">The sequence shown here is derived from an EMBL/GenBank/DDBJ whole genome shotgun (WGS) entry which is preliminary data.</text>
</comment>
<accession>A0A933VWQ6</accession>
<name>A0A933VWQ6_RHOPL</name>
<evidence type="ECO:0000256" key="2">
    <source>
        <dbReference type="SAM" id="MobiDB-lite"/>
    </source>
</evidence>
<dbReference type="EMBL" id="JACRJB010000052">
    <property type="protein sequence ID" value="MBI5131257.1"/>
    <property type="molecule type" value="Genomic_DNA"/>
</dbReference>
<proteinExistence type="predicted"/>
<evidence type="ECO:0000313" key="3">
    <source>
        <dbReference type="EMBL" id="MBI5131257.1"/>
    </source>
</evidence>
<gene>
    <name evidence="3" type="ORF">HZA66_17605</name>
</gene>
<evidence type="ECO:0000256" key="1">
    <source>
        <dbReference type="SAM" id="Coils"/>
    </source>
</evidence>
<dbReference type="AlphaFoldDB" id="A0A933VWQ6"/>
<sequence length="802" mass="90301">MTEGLESILELAKEARPRPNCVHVTVDVNDGRALKTERLIDRVANSLRKSVTYSLKLDTWADIYDVDQVMKIFVTKEDAKVRLRLRVIARASKAEQIVSTLCEPVRGPTEVLLAVIGDAIRALSDETQRQGPDNLTQRIARDRDNWQRRIQQSILDRIGFESELIFELDPQANNFPEISVRHFDVRAKDAPHRFVSVSMHVVLEPTEERAHDPLPRSQREREERIRYIAAEAFRDEITLHDCWFDRRKVESILARAMDRAFKSTAHRSRLVQLEPISPPVLREEKVACTIAWKGHAGRQIDFYVEAVLGLEPGGTGLFDSLHLKTRPEWLKDQAWRALEIAMHGKDFWDLALADQAEVGARVKSILRAAATETGQSVDLIVANVVLPENRWLDKQFLELSGGTFKTKNNLGLAEFDVALEIKFHTIRPLVDFVRHHGDLGQGANFNAAIEKAILDLVRKTAASVMSQVEHTEYFAKWEKWDDLVDATSLAQPGEPNYVHNRLVSAITNELRSRFTPALCLVRLRRVDKKVGEIISAIMALGPMTVDLNIRPENLSSDAQIIPTTVRFRPGVLDPSSVPDVIARGLDHFKFEAILDTLRSASRQFLDGLPAAAIRSMRKGLAAPIDPNDQRAMQTRLEQHVSRLMIDTYGFSIHVEDVEVGATREETLAFGVPGLGITAKQALLEQERQQIEMSLKEPDELRKLVKKLHEALQNNPLLTAEDRNRYDQDEKLLERAEAKIADHSERMRRTLGASVNSTLLLAAEVRRSGHDAADVGAAPNDATRSDDDIIDVTPRPSAGPDRL</sequence>
<feature type="region of interest" description="Disordered" evidence="2">
    <location>
        <begin position="768"/>
        <end position="802"/>
    </location>
</feature>
<evidence type="ECO:0000313" key="4">
    <source>
        <dbReference type="Proteomes" id="UP000782519"/>
    </source>
</evidence>
<feature type="coiled-coil region" evidence="1">
    <location>
        <begin position="718"/>
        <end position="752"/>
    </location>
</feature>
<protein>
    <submittedName>
        <fullName evidence="3">Uncharacterized protein</fullName>
    </submittedName>
</protein>
<keyword evidence="1" id="KW-0175">Coiled coil</keyword>
<dbReference type="Proteomes" id="UP000782519">
    <property type="component" value="Unassembled WGS sequence"/>
</dbReference>
<reference evidence="3" key="1">
    <citation type="submission" date="2020-07" db="EMBL/GenBank/DDBJ databases">
        <title>Huge and variable diversity of episymbiotic CPR bacteria and DPANN archaea in groundwater ecosystems.</title>
        <authorList>
            <person name="He C.Y."/>
            <person name="Keren R."/>
            <person name="Whittaker M."/>
            <person name="Farag I.F."/>
            <person name="Doudna J."/>
            <person name="Cate J.H.D."/>
            <person name="Banfield J.F."/>
        </authorList>
    </citation>
    <scope>NUCLEOTIDE SEQUENCE</scope>
    <source>
        <strain evidence="3">NC_groundwater_1818_Pr3_B-0.1um_66_35</strain>
    </source>
</reference>